<dbReference type="GO" id="GO:0030428">
    <property type="term" value="C:cell septum"/>
    <property type="evidence" value="ECO:0007669"/>
    <property type="project" value="TreeGrafter"/>
</dbReference>
<keyword evidence="1" id="KW-0472">Membrane</keyword>
<feature type="domain" description="SPOR" evidence="2">
    <location>
        <begin position="129"/>
        <end position="211"/>
    </location>
</feature>
<dbReference type="Pfam" id="PF05036">
    <property type="entry name" value="SPOR"/>
    <property type="match status" value="1"/>
</dbReference>
<reference evidence="3 4" key="1">
    <citation type="journal article" date="2017" name="Antonie Van Leeuwenhoek">
        <title>Rhizobium rhizosphaerae sp. nov., a novel species isolated from rice rhizosphere.</title>
        <authorList>
            <person name="Zhao J.J."/>
            <person name="Zhang J."/>
            <person name="Zhang R.J."/>
            <person name="Zhang C.W."/>
            <person name="Yin H.Q."/>
            <person name="Zhang X.X."/>
        </authorList>
    </citation>
    <scope>NUCLEOTIDE SEQUENCE [LARGE SCALE GENOMIC DNA]</scope>
    <source>
        <strain evidence="3 4">E3</strain>
    </source>
</reference>
<sequence>MTSALQNRLVGTIIIVALAVIFLPDLLDGEKQTSQELFDSIPEQPLMRDVQKAEDFPTEQVKQDVSRKVEIVPDVATDDFEINQDEDNVNLSADVMPQREKQDNASAADIDRPIEDKVDVNPMGNDDRLLAQAGWVIQLGVFRHQKNVSELLSQLRKAGYQAFSRPVQTSTGELTKVFVGPELQKEKLQQAVPHLRELTKLQGRVTPFTVK</sequence>
<dbReference type="GO" id="GO:0042834">
    <property type="term" value="F:peptidoglycan binding"/>
    <property type="evidence" value="ECO:0007669"/>
    <property type="project" value="InterPro"/>
</dbReference>
<dbReference type="GO" id="GO:0032153">
    <property type="term" value="C:cell division site"/>
    <property type="evidence" value="ECO:0007669"/>
    <property type="project" value="TreeGrafter"/>
</dbReference>
<accession>K6YQ71</accession>
<dbReference type="Proteomes" id="UP000006334">
    <property type="component" value="Unassembled WGS sequence"/>
</dbReference>
<dbReference type="InterPro" id="IPR007730">
    <property type="entry name" value="SPOR-like_dom"/>
</dbReference>
<evidence type="ECO:0000313" key="4">
    <source>
        <dbReference type="Proteomes" id="UP000006334"/>
    </source>
</evidence>
<keyword evidence="1" id="KW-1133">Transmembrane helix</keyword>
<comment type="caution">
    <text evidence="3">The sequence shown here is derived from an EMBL/GenBank/DDBJ whole genome shotgun (WGS) entry which is preliminary data.</text>
</comment>
<gene>
    <name evidence="3" type="primary">dedD</name>
    <name evidence="3" type="ORF">GLIP_0835</name>
</gene>
<dbReference type="PANTHER" id="PTHR38687:SF1">
    <property type="entry name" value="CELL DIVISION PROTEIN DEDD"/>
    <property type="match status" value="1"/>
</dbReference>
<dbReference type="Gene3D" id="3.30.70.1070">
    <property type="entry name" value="Sporulation related repeat"/>
    <property type="match status" value="1"/>
</dbReference>
<dbReference type="SUPFAM" id="SSF110997">
    <property type="entry name" value="Sporulation related repeat"/>
    <property type="match status" value="1"/>
</dbReference>
<dbReference type="RefSeq" id="WP_008843297.1">
    <property type="nucleotide sequence ID" value="NZ_BAEN01000021.1"/>
</dbReference>
<keyword evidence="1" id="KW-0812">Transmembrane</keyword>
<evidence type="ECO:0000256" key="1">
    <source>
        <dbReference type="SAM" id="Phobius"/>
    </source>
</evidence>
<protein>
    <submittedName>
        <fullName evidence="3">DedD protein</fullName>
    </submittedName>
</protein>
<dbReference type="OrthoDB" id="7069135at2"/>
<dbReference type="AlphaFoldDB" id="K6YQ71"/>
<dbReference type="PANTHER" id="PTHR38687">
    <property type="entry name" value="CELL DIVISION PROTEIN DEDD-RELATED"/>
    <property type="match status" value="1"/>
</dbReference>
<dbReference type="EMBL" id="BAEN01000021">
    <property type="protein sequence ID" value="GAC13480.1"/>
    <property type="molecule type" value="Genomic_DNA"/>
</dbReference>
<evidence type="ECO:0000313" key="3">
    <source>
        <dbReference type="EMBL" id="GAC13480.1"/>
    </source>
</evidence>
<keyword evidence="4" id="KW-1185">Reference proteome</keyword>
<dbReference type="InterPro" id="IPR036680">
    <property type="entry name" value="SPOR-like_sf"/>
</dbReference>
<dbReference type="STRING" id="1127673.GLIP_0835"/>
<dbReference type="InterPro" id="IPR052521">
    <property type="entry name" value="Cell_div_SPOR-domain"/>
</dbReference>
<evidence type="ECO:0000259" key="2">
    <source>
        <dbReference type="PROSITE" id="PS51724"/>
    </source>
</evidence>
<dbReference type="PROSITE" id="PS51724">
    <property type="entry name" value="SPOR"/>
    <property type="match status" value="1"/>
</dbReference>
<proteinExistence type="predicted"/>
<dbReference type="eggNOG" id="COG3147">
    <property type="taxonomic scope" value="Bacteria"/>
</dbReference>
<feature type="transmembrane region" description="Helical" evidence="1">
    <location>
        <begin position="9"/>
        <end position="27"/>
    </location>
</feature>
<organism evidence="3 4">
    <name type="scientific">Aliiglaciecola lipolytica E3</name>
    <dbReference type="NCBI Taxonomy" id="1127673"/>
    <lineage>
        <taxon>Bacteria</taxon>
        <taxon>Pseudomonadati</taxon>
        <taxon>Pseudomonadota</taxon>
        <taxon>Gammaproteobacteria</taxon>
        <taxon>Alteromonadales</taxon>
        <taxon>Alteromonadaceae</taxon>
        <taxon>Aliiglaciecola</taxon>
    </lineage>
</organism>
<dbReference type="GO" id="GO:0032506">
    <property type="term" value="P:cytokinetic process"/>
    <property type="evidence" value="ECO:0007669"/>
    <property type="project" value="TreeGrafter"/>
</dbReference>
<name>K6YQ71_9ALTE</name>